<name>A0ACC2QJR5_9NEOP</name>
<proteinExistence type="predicted"/>
<dbReference type="EMBL" id="CM056789">
    <property type="protein sequence ID" value="KAJ8718488.1"/>
    <property type="molecule type" value="Genomic_DNA"/>
</dbReference>
<evidence type="ECO:0000313" key="1">
    <source>
        <dbReference type="EMBL" id="KAJ8718488.1"/>
    </source>
</evidence>
<protein>
    <submittedName>
        <fullName evidence="1">Uncharacterized protein</fullName>
    </submittedName>
</protein>
<organism evidence="1 2">
    <name type="scientific">Mythimna loreyi</name>
    <dbReference type="NCBI Taxonomy" id="667449"/>
    <lineage>
        <taxon>Eukaryota</taxon>
        <taxon>Metazoa</taxon>
        <taxon>Ecdysozoa</taxon>
        <taxon>Arthropoda</taxon>
        <taxon>Hexapoda</taxon>
        <taxon>Insecta</taxon>
        <taxon>Pterygota</taxon>
        <taxon>Neoptera</taxon>
        <taxon>Endopterygota</taxon>
        <taxon>Lepidoptera</taxon>
        <taxon>Glossata</taxon>
        <taxon>Ditrysia</taxon>
        <taxon>Noctuoidea</taxon>
        <taxon>Noctuidae</taxon>
        <taxon>Noctuinae</taxon>
        <taxon>Hadenini</taxon>
        <taxon>Mythimna</taxon>
    </lineage>
</organism>
<sequence length="192" mass="21817">MINVVLISDFIAINIKRDTYLPISANELQKCLRLNTNTNLCQLQKAIYQRDSDNNFCIKNPEEDTCRTTSATCKTTWTELNVINRFIITCCGQCTLRIICEDQITTEQVSGVNVIALGNNCVIKGEIFIITSHKQQTNEMKIKPDIIAVEIAPVSNIINLSVPHYEYKGENYQSSLRSISEQIEQMKAPRNR</sequence>
<gene>
    <name evidence="1" type="ORF">PYW08_002725</name>
</gene>
<dbReference type="Proteomes" id="UP001231649">
    <property type="component" value="Chromosome 13"/>
</dbReference>
<keyword evidence="2" id="KW-1185">Reference proteome</keyword>
<accession>A0ACC2QJR5</accession>
<comment type="caution">
    <text evidence="1">The sequence shown here is derived from an EMBL/GenBank/DDBJ whole genome shotgun (WGS) entry which is preliminary data.</text>
</comment>
<evidence type="ECO:0000313" key="2">
    <source>
        <dbReference type="Proteomes" id="UP001231649"/>
    </source>
</evidence>
<reference evidence="1" key="1">
    <citation type="submission" date="2023-03" db="EMBL/GenBank/DDBJ databases">
        <title>Chromosome-level genomes of two armyworms, Mythimna separata and Mythimna loreyi, provide insights into the biosynthesis and reception of sex pheromones.</title>
        <authorList>
            <person name="Zhao H."/>
        </authorList>
    </citation>
    <scope>NUCLEOTIDE SEQUENCE</scope>
    <source>
        <strain evidence="1">BeijingLab</strain>
    </source>
</reference>